<gene>
    <name evidence="2" type="ORF">BS47DRAFT_1339245</name>
</gene>
<dbReference type="Proteomes" id="UP000886523">
    <property type="component" value="Unassembled WGS sequence"/>
</dbReference>
<comment type="caution">
    <text evidence="2">The sequence shown here is derived from an EMBL/GenBank/DDBJ whole genome shotgun (WGS) entry which is preliminary data.</text>
</comment>
<name>A0A9P6DXR1_9AGAM</name>
<feature type="compositionally biased region" description="Polar residues" evidence="1">
    <location>
        <begin position="60"/>
        <end position="72"/>
    </location>
</feature>
<keyword evidence="3" id="KW-1185">Reference proteome</keyword>
<evidence type="ECO:0000313" key="2">
    <source>
        <dbReference type="EMBL" id="KAF9517717.1"/>
    </source>
</evidence>
<evidence type="ECO:0000313" key="3">
    <source>
        <dbReference type="Proteomes" id="UP000886523"/>
    </source>
</evidence>
<protein>
    <submittedName>
        <fullName evidence="2">Uncharacterized protein</fullName>
    </submittedName>
</protein>
<proteinExistence type="predicted"/>
<evidence type="ECO:0000256" key="1">
    <source>
        <dbReference type="SAM" id="MobiDB-lite"/>
    </source>
</evidence>
<feature type="region of interest" description="Disordered" evidence="1">
    <location>
        <begin position="16"/>
        <end position="72"/>
    </location>
</feature>
<feature type="compositionally biased region" description="Basic and acidic residues" evidence="1">
    <location>
        <begin position="32"/>
        <end position="42"/>
    </location>
</feature>
<dbReference type="AlphaFoldDB" id="A0A9P6DXR1"/>
<sequence>MVLSSLVLGVFCAPNPTMPLPHDNIHPTRTSPSERLRRRDSGLDLSLTPAPTGQIPGPRSTCSSDGAISIRS</sequence>
<accession>A0A9P6DXR1</accession>
<organism evidence="2 3">
    <name type="scientific">Hydnum rufescens UP504</name>
    <dbReference type="NCBI Taxonomy" id="1448309"/>
    <lineage>
        <taxon>Eukaryota</taxon>
        <taxon>Fungi</taxon>
        <taxon>Dikarya</taxon>
        <taxon>Basidiomycota</taxon>
        <taxon>Agaricomycotina</taxon>
        <taxon>Agaricomycetes</taxon>
        <taxon>Cantharellales</taxon>
        <taxon>Hydnaceae</taxon>
        <taxon>Hydnum</taxon>
    </lineage>
</organism>
<reference evidence="2" key="1">
    <citation type="journal article" date="2020" name="Nat. Commun.">
        <title>Large-scale genome sequencing of mycorrhizal fungi provides insights into the early evolution of symbiotic traits.</title>
        <authorList>
            <person name="Miyauchi S."/>
            <person name="Kiss E."/>
            <person name="Kuo A."/>
            <person name="Drula E."/>
            <person name="Kohler A."/>
            <person name="Sanchez-Garcia M."/>
            <person name="Morin E."/>
            <person name="Andreopoulos B."/>
            <person name="Barry K.W."/>
            <person name="Bonito G."/>
            <person name="Buee M."/>
            <person name="Carver A."/>
            <person name="Chen C."/>
            <person name="Cichocki N."/>
            <person name="Clum A."/>
            <person name="Culley D."/>
            <person name="Crous P.W."/>
            <person name="Fauchery L."/>
            <person name="Girlanda M."/>
            <person name="Hayes R.D."/>
            <person name="Keri Z."/>
            <person name="LaButti K."/>
            <person name="Lipzen A."/>
            <person name="Lombard V."/>
            <person name="Magnuson J."/>
            <person name="Maillard F."/>
            <person name="Murat C."/>
            <person name="Nolan M."/>
            <person name="Ohm R.A."/>
            <person name="Pangilinan J."/>
            <person name="Pereira M.F."/>
            <person name="Perotto S."/>
            <person name="Peter M."/>
            <person name="Pfister S."/>
            <person name="Riley R."/>
            <person name="Sitrit Y."/>
            <person name="Stielow J.B."/>
            <person name="Szollosi G."/>
            <person name="Zifcakova L."/>
            <person name="Stursova M."/>
            <person name="Spatafora J.W."/>
            <person name="Tedersoo L."/>
            <person name="Vaario L.M."/>
            <person name="Yamada A."/>
            <person name="Yan M."/>
            <person name="Wang P."/>
            <person name="Xu J."/>
            <person name="Bruns T."/>
            <person name="Baldrian P."/>
            <person name="Vilgalys R."/>
            <person name="Dunand C."/>
            <person name="Henrissat B."/>
            <person name="Grigoriev I.V."/>
            <person name="Hibbett D."/>
            <person name="Nagy L.G."/>
            <person name="Martin F.M."/>
        </authorList>
    </citation>
    <scope>NUCLEOTIDE SEQUENCE</scope>
    <source>
        <strain evidence="2">UP504</strain>
    </source>
</reference>
<dbReference type="EMBL" id="MU128930">
    <property type="protein sequence ID" value="KAF9517717.1"/>
    <property type="molecule type" value="Genomic_DNA"/>
</dbReference>